<dbReference type="Pfam" id="PF00072">
    <property type="entry name" value="Response_reg"/>
    <property type="match status" value="1"/>
</dbReference>
<dbReference type="CDD" id="cd00383">
    <property type="entry name" value="trans_reg_C"/>
    <property type="match status" value="1"/>
</dbReference>
<dbReference type="InterPro" id="IPR039420">
    <property type="entry name" value="WalR-like"/>
</dbReference>
<dbReference type="CDD" id="cd17624">
    <property type="entry name" value="REC_OmpR_PmrA-like"/>
    <property type="match status" value="1"/>
</dbReference>
<organism evidence="10">
    <name type="scientific">Brucella pinnipedialis M292/94/1</name>
    <dbReference type="NCBI Taxonomy" id="520462"/>
    <lineage>
        <taxon>Bacteria</taxon>
        <taxon>Pseudomonadati</taxon>
        <taxon>Pseudomonadota</taxon>
        <taxon>Alphaproteobacteria</taxon>
        <taxon>Hyphomicrobiales</taxon>
        <taxon>Brucellaceae</taxon>
        <taxon>Brucella/Ochrobactrum group</taxon>
        <taxon>Brucella</taxon>
    </lineage>
</organism>
<dbReference type="Gene3D" id="3.40.50.2300">
    <property type="match status" value="1"/>
</dbReference>
<dbReference type="SUPFAM" id="SSF52172">
    <property type="entry name" value="CheY-like"/>
    <property type="match status" value="1"/>
</dbReference>
<accession>A0A0E1WZG0</accession>
<dbReference type="Pfam" id="PF00486">
    <property type="entry name" value="Trans_reg_C"/>
    <property type="match status" value="1"/>
</dbReference>
<evidence type="ECO:0000256" key="1">
    <source>
        <dbReference type="ARBA" id="ARBA00022553"/>
    </source>
</evidence>
<dbReference type="HOGENOM" id="CLU_000445_30_1_5"/>
<dbReference type="AlphaFoldDB" id="A0A0E1WZG0"/>
<evidence type="ECO:0000256" key="7">
    <source>
        <dbReference type="PROSITE-ProRule" id="PRU01091"/>
    </source>
</evidence>
<dbReference type="PANTHER" id="PTHR48111">
    <property type="entry name" value="REGULATOR OF RPOS"/>
    <property type="match status" value="1"/>
</dbReference>
<dbReference type="EMBL" id="EQ999534">
    <property type="protein sequence ID" value="EEZ29364.1"/>
    <property type="molecule type" value="Genomic_DNA"/>
</dbReference>
<feature type="domain" description="OmpR/PhoB-type" evidence="9">
    <location>
        <begin position="124"/>
        <end position="218"/>
    </location>
</feature>
<dbReference type="InterPro" id="IPR001789">
    <property type="entry name" value="Sig_transdc_resp-reg_receiver"/>
</dbReference>
<dbReference type="InterPro" id="IPR011006">
    <property type="entry name" value="CheY-like_superfamily"/>
</dbReference>
<evidence type="ECO:0000313" key="10">
    <source>
        <dbReference type="EMBL" id="EEZ29364.1"/>
    </source>
</evidence>
<dbReference type="GO" id="GO:0000976">
    <property type="term" value="F:transcription cis-regulatory region binding"/>
    <property type="evidence" value="ECO:0007669"/>
    <property type="project" value="TreeGrafter"/>
</dbReference>
<dbReference type="GO" id="GO:0032993">
    <property type="term" value="C:protein-DNA complex"/>
    <property type="evidence" value="ECO:0007669"/>
    <property type="project" value="TreeGrafter"/>
</dbReference>
<evidence type="ECO:0000259" key="9">
    <source>
        <dbReference type="PROSITE" id="PS51755"/>
    </source>
</evidence>
<dbReference type="InterPro" id="IPR001867">
    <property type="entry name" value="OmpR/PhoB-type_DNA-bd"/>
</dbReference>
<reference evidence="10" key="1">
    <citation type="submission" date="2009-01" db="EMBL/GenBank/DDBJ databases">
        <title>The Genome Sequence of Brucella pinnipedialis M292/94/1.</title>
        <authorList>
            <consortium name="The Broad Institute Genome Sequencing Platform"/>
            <person name="Ward D."/>
            <person name="Young S.K."/>
            <person name="Kodira C.D."/>
            <person name="Zeng Q."/>
            <person name="Koehrsen M."/>
            <person name="Alvarado L."/>
            <person name="Berlin A."/>
            <person name="Borenstein D."/>
            <person name="Chen Z."/>
            <person name="Engels R."/>
            <person name="Freedman E."/>
            <person name="Gellesch M."/>
            <person name="Goldberg J."/>
            <person name="Griggs A."/>
            <person name="Gujja S."/>
            <person name="Heiman D."/>
            <person name="Hepburn T."/>
            <person name="Howarth C."/>
            <person name="Jen D."/>
            <person name="Larson L."/>
            <person name="Lewis B."/>
            <person name="Mehta T."/>
            <person name="Park D."/>
            <person name="Pearson M."/>
            <person name="Roberts A."/>
            <person name="Saif S."/>
            <person name="Shea T."/>
            <person name="Shenoy N."/>
            <person name="Sisk P."/>
            <person name="Stolte C."/>
            <person name="Sykes S."/>
            <person name="Walk T."/>
            <person name="White J."/>
            <person name="Yandava C."/>
            <person name="Whatmore A.M."/>
            <person name="Perrett L.L."/>
            <person name="O'Callaghan D."/>
            <person name="Nusbaum C."/>
            <person name="Galagan J."/>
            <person name="Birren B."/>
        </authorList>
    </citation>
    <scope>NUCLEOTIDE SEQUENCE [LARGE SCALE GENOMIC DNA]</scope>
    <source>
        <strain evidence="10">M292/94/1</strain>
    </source>
</reference>
<dbReference type="Proteomes" id="UP000004659">
    <property type="component" value="Unassembled WGS sequence"/>
</dbReference>
<dbReference type="GeneID" id="93015820"/>
<keyword evidence="4 7" id="KW-0238">DNA-binding</keyword>
<evidence type="ECO:0000256" key="4">
    <source>
        <dbReference type="ARBA" id="ARBA00023125"/>
    </source>
</evidence>
<dbReference type="SMART" id="SM00862">
    <property type="entry name" value="Trans_reg_C"/>
    <property type="match status" value="1"/>
</dbReference>
<dbReference type="Gene3D" id="1.10.10.10">
    <property type="entry name" value="Winged helix-like DNA-binding domain superfamily/Winged helix DNA-binding domain"/>
    <property type="match status" value="1"/>
</dbReference>
<dbReference type="PROSITE" id="PS51755">
    <property type="entry name" value="OMPR_PHOB"/>
    <property type="match status" value="1"/>
</dbReference>
<dbReference type="InterPro" id="IPR036388">
    <property type="entry name" value="WH-like_DNA-bd_sf"/>
</dbReference>
<name>A0A0E1WZG0_9HYPH</name>
<keyword evidence="3" id="KW-0805">Transcription regulation</keyword>
<sequence>MRIILIEDDPILGAAVRDHIAAEGHCVDWVSRLDTAHDYMESARYDLVLLDLMLPDGQGLSFLRDLRTKGCSTPVIILTALDQISDRIQGLNAGADDYLTKPFDLSELSARLNAVARRYSGNPNPLIEIGGLQIDLAAKSVMRDGRALCLTAREWALLEAFLQHPGQTLSKAQLEEHLYSFDTEVESNTMEVHVSRLRKKLGHAIIETVRGIGYRLGNSKSKAAR</sequence>
<evidence type="ECO:0000259" key="8">
    <source>
        <dbReference type="PROSITE" id="PS50110"/>
    </source>
</evidence>
<proteinExistence type="predicted"/>
<evidence type="ECO:0000256" key="6">
    <source>
        <dbReference type="PROSITE-ProRule" id="PRU00169"/>
    </source>
</evidence>
<evidence type="ECO:0000256" key="3">
    <source>
        <dbReference type="ARBA" id="ARBA00023015"/>
    </source>
</evidence>
<dbReference type="SMART" id="SM00448">
    <property type="entry name" value="REC"/>
    <property type="match status" value="1"/>
</dbReference>
<gene>
    <name evidence="10" type="ORF">BALG_02717</name>
</gene>
<dbReference type="PANTHER" id="PTHR48111:SF1">
    <property type="entry name" value="TWO-COMPONENT RESPONSE REGULATOR ORR33"/>
    <property type="match status" value="1"/>
</dbReference>
<dbReference type="GO" id="GO:0006355">
    <property type="term" value="P:regulation of DNA-templated transcription"/>
    <property type="evidence" value="ECO:0007669"/>
    <property type="project" value="InterPro"/>
</dbReference>
<dbReference type="GO" id="GO:0000156">
    <property type="term" value="F:phosphorelay response regulator activity"/>
    <property type="evidence" value="ECO:0007669"/>
    <property type="project" value="TreeGrafter"/>
</dbReference>
<evidence type="ECO:0000256" key="2">
    <source>
        <dbReference type="ARBA" id="ARBA00023012"/>
    </source>
</evidence>
<keyword evidence="1 6" id="KW-0597">Phosphoprotein</keyword>
<feature type="modified residue" description="4-aspartylphosphate" evidence="6">
    <location>
        <position position="51"/>
    </location>
</feature>
<protein>
    <submittedName>
        <fullName evidence="10">Two component transcriptional regulator</fullName>
    </submittedName>
</protein>
<dbReference type="Gene3D" id="6.10.250.690">
    <property type="match status" value="1"/>
</dbReference>
<dbReference type="GO" id="GO:0005829">
    <property type="term" value="C:cytosol"/>
    <property type="evidence" value="ECO:0007669"/>
    <property type="project" value="TreeGrafter"/>
</dbReference>
<feature type="DNA-binding region" description="OmpR/PhoB-type" evidence="7">
    <location>
        <begin position="124"/>
        <end position="218"/>
    </location>
</feature>
<feature type="domain" description="Response regulatory" evidence="8">
    <location>
        <begin position="2"/>
        <end position="116"/>
    </location>
</feature>
<dbReference type="PROSITE" id="PS50110">
    <property type="entry name" value="RESPONSE_REGULATORY"/>
    <property type="match status" value="1"/>
</dbReference>
<evidence type="ECO:0000256" key="5">
    <source>
        <dbReference type="ARBA" id="ARBA00023163"/>
    </source>
</evidence>
<dbReference type="RefSeq" id="WP_002966354.1">
    <property type="nucleotide sequence ID" value="NZ_EQ999534.1"/>
</dbReference>
<keyword evidence="2" id="KW-0902">Two-component regulatory system</keyword>
<keyword evidence="5" id="KW-0804">Transcription</keyword>